<evidence type="ECO:0000313" key="3">
    <source>
        <dbReference type="Proteomes" id="UP000653730"/>
    </source>
</evidence>
<protein>
    <submittedName>
        <fullName evidence="2">Collagen-like protein</fullName>
    </submittedName>
</protein>
<reference evidence="2 3" key="1">
    <citation type="submission" date="2020-09" db="EMBL/GenBank/DDBJ databases">
        <title>Sinomicrobium weinanense sp. nov., a halophilic bacteria isolated from saline-alkali soil.</title>
        <authorList>
            <person name="Wu P."/>
            <person name="Ren H."/>
            <person name="Mei Y."/>
            <person name="Liang Y."/>
            <person name="Chen Z."/>
        </authorList>
    </citation>
    <scope>NUCLEOTIDE SEQUENCE [LARGE SCALE GENOMIC DNA]</scope>
    <source>
        <strain evidence="2 3">FJxs</strain>
    </source>
</reference>
<feature type="region of interest" description="Disordered" evidence="1">
    <location>
        <begin position="24"/>
        <end position="46"/>
    </location>
</feature>
<feature type="compositionally biased region" description="Low complexity" evidence="1">
    <location>
        <begin position="30"/>
        <end position="46"/>
    </location>
</feature>
<name>A0A926JSE5_9FLAO</name>
<dbReference type="AlphaFoldDB" id="A0A926JSE5"/>
<dbReference type="EMBL" id="JACVDC010000033">
    <property type="protein sequence ID" value="MBC9796650.1"/>
    <property type="molecule type" value="Genomic_DNA"/>
</dbReference>
<keyword evidence="2" id="KW-0176">Collagen</keyword>
<evidence type="ECO:0000256" key="1">
    <source>
        <dbReference type="SAM" id="MobiDB-lite"/>
    </source>
</evidence>
<accession>A0A926JSE5</accession>
<comment type="caution">
    <text evidence="2">The sequence shown here is derived from an EMBL/GenBank/DDBJ whole genome shotgun (WGS) entry which is preliminary data.</text>
</comment>
<organism evidence="2 3">
    <name type="scientific">Sinomicrobium weinanense</name>
    <dbReference type="NCBI Taxonomy" id="2842200"/>
    <lineage>
        <taxon>Bacteria</taxon>
        <taxon>Pseudomonadati</taxon>
        <taxon>Bacteroidota</taxon>
        <taxon>Flavobacteriia</taxon>
        <taxon>Flavobacteriales</taxon>
        <taxon>Flavobacteriaceae</taxon>
        <taxon>Sinomicrobium</taxon>
    </lineage>
</organism>
<dbReference type="Gene3D" id="1.20.5.320">
    <property type="entry name" value="6-Phosphogluconate Dehydrogenase, domain 3"/>
    <property type="match status" value="1"/>
</dbReference>
<dbReference type="Proteomes" id="UP000653730">
    <property type="component" value="Unassembled WGS sequence"/>
</dbReference>
<proteinExistence type="predicted"/>
<gene>
    <name evidence="2" type="ORF">IBL28_11770</name>
</gene>
<keyword evidence="3" id="KW-1185">Reference proteome</keyword>
<sequence>METKIFYGILLLFSICLVACEGEDGPPGEQGPQGEQGLQGEQGEQGEPGTANIMYSDWIPIDWNVLDGNAVKRMDIDIPQITEGFLDEGGIVLFFVRQTDVVYSVPMSRNNYTLYFLVSGIGHELRFLASRIEGLSGNINVSWIQEVRYVLIPDGIPLQGQSDLNNYETIKSYFQITD</sequence>
<dbReference type="RefSeq" id="WP_187965796.1">
    <property type="nucleotide sequence ID" value="NZ_JACVDC010000033.1"/>
</dbReference>
<evidence type="ECO:0000313" key="2">
    <source>
        <dbReference type="EMBL" id="MBC9796650.1"/>
    </source>
</evidence>